<keyword evidence="7 8" id="KW-0539">Nucleus</keyword>
<evidence type="ECO:0000256" key="2">
    <source>
        <dbReference type="ARBA" id="ARBA00022771"/>
    </source>
</evidence>
<dbReference type="InterPro" id="IPR003851">
    <property type="entry name" value="Znf_Dof"/>
</dbReference>
<evidence type="ECO:0000256" key="5">
    <source>
        <dbReference type="ARBA" id="ARBA00023125"/>
    </source>
</evidence>
<evidence type="ECO:0000259" key="10">
    <source>
        <dbReference type="PROSITE" id="PS50884"/>
    </source>
</evidence>
<sequence length="293" mass="32848">MFTSTSDHAMFDCPSRPPVMGRRWKSSTESAPNCPRCASSNTKFCYYNNYSMSQPRYFCKGCRRYWTKGGSLRNVPVGGGCRKTRRSKSARQADRLGLIYQMPSPGRASDESNNSSNGADIDLAAVFAKFLNQDDSSNDLDKIHVSTDQESSLSGLSRTSLDLPLGYLDRENQIEDMIFQCQKPTDFIDGDQMHEGHPSLSMDVDNIEELLDQNCNAFELQAILGEEIGENASLSDGRSLPNFEWQSTLQFQDFGSFSTDDAMKIPSNLADDNWNTFDVSAGYEIFSRPWNCI</sequence>
<keyword evidence="3 9" id="KW-0862">Zinc</keyword>
<comment type="function">
    <text evidence="9">Transcription factor that binds specifically to a 5'-AA[AG]G-3' consensus core sequence.</text>
</comment>
<reference evidence="12" key="2">
    <citation type="submission" date="2025-08" db="UniProtKB">
        <authorList>
            <consortium name="RefSeq"/>
        </authorList>
    </citation>
    <scope>IDENTIFICATION</scope>
    <source>
        <tissue evidence="12">Leaves</tissue>
    </source>
</reference>
<evidence type="ECO:0000313" key="12">
    <source>
        <dbReference type="RefSeq" id="XP_027092904.1"/>
    </source>
</evidence>
<keyword evidence="4 9" id="KW-0805">Transcription regulation</keyword>
<dbReference type="PANTHER" id="PTHR31992:SF316">
    <property type="entry name" value="DOF ZINC FINGER PROTEIN DOF1.2"/>
    <property type="match status" value="1"/>
</dbReference>
<keyword evidence="11" id="KW-1185">Reference proteome</keyword>
<dbReference type="GeneID" id="113713383"/>
<keyword evidence="1 9" id="KW-0479">Metal-binding</keyword>
<organism evidence="11 12">
    <name type="scientific">Coffea arabica</name>
    <name type="common">Arabian coffee</name>
    <dbReference type="NCBI Taxonomy" id="13443"/>
    <lineage>
        <taxon>Eukaryota</taxon>
        <taxon>Viridiplantae</taxon>
        <taxon>Streptophyta</taxon>
        <taxon>Embryophyta</taxon>
        <taxon>Tracheophyta</taxon>
        <taxon>Spermatophyta</taxon>
        <taxon>Magnoliopsida</taxon>
        <taxon>eudicotyledons</taxon>
        <taxon>Gunneridae</taxon>
        <taxon>Pentapetalae</taxon>
        <taxon>asterids</taxon>
        <taxon>lamiids</taxon>
        <taxon>Gentianales</taxon>
        <taxon>Rubiaceae</taxon>
        <taxon>Ixoroideae</taxon>
        <taxon>Gardenieae complex</taxon>
        <taxon>Bertiereae - Coffeeae clade</taxon>
        <taxon>Coffeeae</taxon>
        <taxon>Coffea</taxon>
    </lineage>
</organism>
<reference evidence="11" key="1">
    <citation type="journal article" date="2025" name="Foods">
        <title>Unveiling the Microbial Signatures of Arabica Coffee Cherries: Insights into Ripeness Specific Diversity, Functional Traits, and Implications for Quality and Safety.</title>
        <authorList>
            <consortium name="RefSeq"/>
            <person name="Tenea G.N."/>
            <person name="Cifuentes V."/>
            <person name="Reyes P."/>
            <person name="Cevallos-Vallejos M."/>
        </authorList>
    </citation>
    <scope>NUCLEOTIDE SEQUENCE [LARGE SCALE GENOMIC DNA]</scope>
</reference>
<dbReference type="PANTHER" id="PTHR31992">
    <property type="entry name" value="DOF ZINC FINGER PROTEIN DOF1.4-RELATED"/>
    <property type="match status" value="1"/>
</dbReference>
<keyword evidence="2 8" id="KW-0863">Zinc-finger</keyword>
<dbReference type="PROSITE" id="PS01361">
    <property type="entry name" value="ZF_DOF_1"/>
    <property type="match status" value="1"/>
</dbReference>
<dbReference type="GO" id="GO:0005634">
    <property type="term" value="C:nucleus"/>
    <property type="evidence" value="ECO:0007669"/>
    <property type="project" value="UniProtKB-SubCell"/>
</dbReference>
<dbReference type="Proteomes" id="UP001652660">
    <property type="component" value="Chromosome 10c"/>
</dbReference>
<accession>A0A6P6UQT8</accession>
<evidence type="ECO:0000256" key="4">
    <source>
        <dbReference type="ARBA" id="ARBA00023015"/>
    </source>
</evidence>
<dbReference type="RefSeq" id="XP_027092904.1">
    <property type="nucleotide sequence ID" value="XM_027237103.2"/>
</dbReference>
<keyword evidence="6 9" id="KW-0804">Transcription</keyword>
<protein>
    <recommendedName>
        <fullName evidence="9">Dof zinc finger protein</fullName>
    </recommendedName>
</protein>
<dbReference type="GO" id="GO:0003677">
    <property type="term" value="F:DNA binding"/>
    <property type="evidence" value="ECO:0007669"/>
    <property type="project" value="UniProtKB-UniRule"/>
</dbReference>
<evidence type="ECO:0000256" key="8">
    <source>
        <dbReference type="PROSITE-ProRule" id="PRU00071"/>
    </source>
</evidence>
<dbReference type="Pfam" id="PF02701">
    <property type="entry name" value="Zn_ribbon_Dof"/>
    <property type="match status" value="1"/>
</dbReference>
<evidence type="ECO:0000256" key="9">
    <source>
        <dbReference type="RuleBase" id="RU369094"/>
    </source>
</evidence>
<evidence type="ECO:0000256" key="1">
    <source>
        <dbReference type="ARBA" id="ARBA00022723"/>
    </source>
</evidence>
<comment type="subcellular location">
    <subcellularLocation>
        <location evidence="8 9">Nucleus</location>
    </subcellularLocation>
</comment>
<evidence type="ECO:0000256" key="3">
    <source>
        <dbReference type="ARBA" id="ARBA00022833"/>
    </source>
</evidence>
<gene>
    <name evidence="12" type="primary">LOC113713383</name>
</gene>
<name>A0A6P6UQT8_COFAR</name>
<dbReference type="AlphaFoldDB" id="A0A6P6UQT8"/>
<proteinExistence type="predicted"/>
<dbReference type="InterPro" id="IPR045174">
    <property type="entry name" value="Dof"/>
</dbReference>
<dbReference type="GO" id="GO:0003700">
    <property type="term" value="F:DNA-binding transcription factor activity"/>
    <property type="evidence" value="ECO:0007669"/>
    <property type="project" value="UniProtKB-UniRule"/>
</dbReference>
<dbReference type="GO" id="GO:0008270">
    <property type="term" value="F:zinc ion binding"/>
    <property type="evidence" value="ECO:0007669"/>
    <property type="project" value="UniProtKB-KW"/>
</dbReference>
<keyword evidence="5 8" id="KW-0238">DNA-binding</keyword>
<feature type="domain" description="Dof-type" evidence="10">
    <location>
        <begin position="32"/>
        <end position="86"/>
    </location>
</feature>
<evidence type="ECO:0000256" key="7">
    <source>
        <dbReference type="ARBA" id="ARBA00023242"/>
    </source>
</evidence>
<dbReference type="PROSITE" id="PS50884">
    <property type="entry name" value="ZF_DOF_2"/>
    <property type="match status" value="1"/>
</dbReference>
<evidence type="ECO:0000313" key="11">
    <source>
        <dbReference type="Proteomes" id="UP001652660"/>
    </source>
</evidence>
<evidence type="ECO:0000256" key="6">
    <source>
        <dbReference type="ARBA" id="ARBA00023163"/>
    </source>
</evidence>
<dbReference type="OrthoDB" id="1927254at2759"/>